<sequence length="121" mass="14125">MADPENNAEPNEQINIIIDPDQIMEQLNNDFGQGDAPLPQWIEQTAPNMAQTIELDSDEEPAYPRLDKPLPCVSFSEVRRLTIEMREKFAALDRQRTRRLSKIFRARQQEIEKQTKEDPEM</sequence>
<dbReference type="RefSeq" id="XP_030384626.1">
    <property type="nucleotide sequence ID" value="XM_030528766.1"/>
</dbReference>
<reference evidence="2" key="1">
    <citation type="submission" date="2025-08" db="UniProtKB">
        <authorList>
            <consortium name="RefSeq"/>
        </authorList>
    </citation>
    <scope>IDENTIFICATION</scope>
    <source>
        <strain evidence="2">11010-0011.00</strain>
        <tissue evidence="2">Whole body</tissue>
    </source>
</reference>
<dbReference type="AlphaFoldDB" id="A0A6J2U7Z4"/>
<evidence type="ECO:0000313" key="1">
    <source>
        <dbReference type="Proteomes" id="UP000504634"/>
    </source>
</evidence>
<protein>
    <submittedName>
        <fullName evidence="2">Uncharacterized protein LOC115631915</fullName>
    </submittedName>
</protein>
<dbReference type="GeneID" id="115631915"/>
<gene>
    <name evidence="2" type="primary">LOC115631915</name>
</gene>
<dbReference type="Proteomes" id="UP000504634">
    <property type="component" value="Unplaced"/>
</dbReference>
<keyword evidence="1" id="KW-1185">Reference proteome</keyword>
<accession>A0A6J2U7Z4</accession>
<evidence type="ECO:0000313" key="2">
    <source>
        <dbReference type="RefSeq" id="XP_030384626.1"/>
    </source>
</evidence>
<name>A0A6J2U7Z4_DROLE</name>
<organism evidence="1 2">
    <name type="scientific">Drosophila lebanonensis</name>
    <name type="common">Fruit fly</name>
    <name type="synonym">Scaptodrosophila lebanonensis</name>
    <dbReference type="NCBI Taxonomy" id="7225"/>
    <lineage>
        <taxon>Eukaryota</taxon>
        <taxon>Metazoa</taxon>
        <taxon>Ecdysozoa</taxon>
        <taxon>Arthropoda</taxon>
        <taxon>Hexapoda</taxon>
        <taxon>Insecta</taxon>
        <taxon>Pterygota</taxon>
        <taxon>Neoptera</taxon>
        <taxon>Endopterygota</taxon>
        <taxon>Diptera</taxon>
        <taxon>Brachycera</taxon>
        <taxon>Muscomorpha</taxon>
        <taxon>Ephydroidea</taxon>
        <taxon>Drosophilidae</taxon>
        <taxon>Scaptodrosophila</taxon>
    </lineage>
</organism>
<proteinExistence type="predicted"/>